<proteinExistence type="inferred from homology"/>
<evidence type="ECO:0000313" key="8">
    <source>
        <dbReference type="EMBL" id="AKT39525.1"/>
    </source>
</evidence>
<protein>
    <submittedName>
        <fullName evidence="8">RNA polymerase sigma factor</fullName>
    </submittedName>
</protein>
<organism evidence="8 9">
    <name type="scientific">Chondromyces crocatus</name>
    <dbReference type="NCBI Taxonomy" id="52"/>
    <lineage>
        <taxon>Bacteria</taxon>
        <taxon>Pseudomonadati</taxon>
        <taxon>Myxococcota</taxon>
        <taxon>Polyangia</taxon>
        <taxon>Polyangiales</taxon>
        <taxon>Polyangiaceae</taxon>
        <taxon>Chondromyces</taxon>
    </lineage>
</organism>
<dbReference type="SUPFAM" id="SSF88659">
    <property type="entry name" value="Sigma3 and sigma4 domains of RNA polymerase sigma factors"/>
    <property type="match status" value="1"/>
</dbReference>
<evidence type="ECO:0000313" key="9">
    <source>
        <dbReference type="Proteomes" id="UP000067626"/>
    </source>
</evidence>
<dbReference type="Gene3D" id="1.10.10.10">
    <property type="entry name" value="Winged helix-like DNA-binding domain superfamily/Winged helix DNA-binding domain"/>
    <property type="match status" value="1"/>
</dbReference>
<keyword evidence="9" id="KW-1185">Reference proteome</keyword>
<evidence type="ECO:0000256" key="3">
    <source>
        <dbReference type="ARBA" id="ARBA00023082"/>
    </source>
</evidence>
<feature type="domain" description="RNA polymerase sigma-70 region 2" evidence="6">
    <location>
        <begin position="34"/>
        <end position="99"/>
    </location>
</feature>
<keyword evidence="3" id="KW-0731">Sigma factor</keyword>
<dbReference type="InterPro" id="IPR039425">
    <property type="entry name" value="RNA_pol_sigma-70-like"/>
</dbReference>
<dbReference type="SUPFAM" id="SSF88946">
    <property type="entry name" value="Sigma2 domain of RNA polymerase sigma factors"/>
    <property type="match status" value="1"/>
</dbReference>
<reference evidence="8 9" key="1">
    <citation type="submission" date="2015-07" db="EMBL/GenBank/DDBJ databases">
        <title>Genome analysis of myxobacterium Chondromyces crocatus Cm c5 reveals a high potential for natural compound synthesis and the genetic basis for the loss of fruiting body formation.</title>
        <authorList>
            <person name="Zaburannyi N."/>
            <person name="Bunk B."/>
            <person name="Maier J."/>
            <person name="Overmann J."/>
            <person name="Mueller R."/>
        </authorList>
    </citation>
    <scope>NUCLEOTIDE SEQUENCE [LARGE SCALE GENOMIC DNA]</scope>
    <source>
        <strain evidence="8 9">Cm c5</strain>
    </source>
</reference>
<evidence type="ECO:0000259" key="6">
    <source>
        <dbReference type="Pfam" id="PF04542"/>
    </source>
</evidence>
<evidence type="ECO:0000256" key="2">
    <source>
        <dbReference type="ARBA" id="ARBA00023015"/>
    </source>
</evidence>
<sequence length="223" mass="24184">MRGAVQALPLVATDDVALAKAAAAGHPGAATVIWTRFAPLVRRLLRRTLGPGDEVEDHVQETFLRFFRLVGELRDPALLQSYVVGITLRVAREALRRRRLRRWLTLTPSGVLPEAAGVSADPAARAAVLRLYALLDQVDDRSRVLFVLRYIEGLELTEIGRALGCSLATVKRHLARATQRILAGASRDPVLAGYVDAPGGLAERVAGEGRDEGDGRDEGVRRG</sequence>
<gene>
    <name evidence="8" type="ORF">CMC5_036720</name>
</gene>
<dbReference type="InterPro" id="IPR036388">
    <property type="entry name" value="WH-like_DNA-bd_sf"/>
</dbReference>
<comment type="similarity">
    <text evidence="1">Belongs to the sigma-70 factor family. ECF subfamily.</text>
</comment>
<dbReference type="InterPro" id="IPR007627">
    <property type="entry name" value="RNA_pol_sigma70_r2"/>
</dbReference>
<dbReference type="KEGG" id="ccro:CMC5_036720"/>
<dbReference type="Pfam" id="PF04542">
    <property type="entry name" value="Sigma70_r2"/>
    <property type="match status" value="1"/>
</dbReference>
<dbReference type="InterPro" id="IPR013325">
    <property type="entry name" value="RNA_pol_sigma_r2"/>
</dbReference>
<dbReference type="AlphaFoldDB" id="A0A0K1EF79"/>
<dbReference type="PANTHER" id="PTHR43133">
    <property type="entry name" value="RNA POLYMERASE ECF-TYPE SIGMA FACTO"/>
    <property type="match status" value="1"/>
</dbReference>
<dbReference type="Proteomes" id="UP000067626">
    <property type="component" value="Chromosome"/>
</dbReference>
<dbReference type="Gene3D" id="1.10.1740.10">
    <property type="match status" value="1"/>
</dbReference>
<dbReference type="InterPro" id="IPR013249">
    <property type="entry name" value="RNA_pol_sigma70_r4_t2"/>
</dbReference>
<dbReference type="InterPro" id="IPR014284">
    <property type="entry name" value="RNA_pol_sigma-70_dom"/>
</dbReference>
<dbReference type="PANTHER" id="PTHR43133:SF63">
    <property type="entry name" value="RNA POLYMERASE SIGMA FACTOR FECI-RELATED"/>
    <property type="match status" value="1"/>
</dbReference>
<feature type="domain" description="RNA polymerase sigma factor 70 region 4 type 2" evidence="7">
    <location>
        <begin position="130"/>
        <end position="179"/>
    </location>
</feature>
<dbReference type="Pfam" id="PF08281">
    <property type="entry name" value="Sigma70_r4_2"/>
    <property type="match status" value="1"/>
</dbReference>
<dbReference type="STRING" id="52.CMC5_036720"/>
<feature type="compositionally biased region" description="Basic and acidic residues" evidence="5">
    <location>
        <begin position="205"/>
        <end position="223"/>
    </location>
</feature>
<dbReference type="NCBIfam" id="TIGR02937">
    <property type="entry name" value="sigma70-ECF"/>
    <property type="match status" value="1"/>
</dbReference>
<dbReference type="GO" id="GO:0016987">
    <property type="term" value="F:sigma factor activity"/>
    <property type="evidence" value="ECO:0007669"/>
    <property type="project" value="UniProtKB-KW"/>
</dbReference>
<dbReference type="CDD" id="cd06171">
    <property type="entry name" value="Sigma70_r4"/>
    <property type="match status" value="1"/>
</dbReference>
<dbReference type="GO" id="GO:0003677">
    <property type="term" value="F:DNA binding"/>
    <property type="evidence" value="ECO:0007669"/>
    <property type="project" value="InterPro"/>
</dbReference>
<accession>A0A0K1EF79</accession>
<keyword evidence="4" id="KW-0804">Transcription</keyword>
<dbReference type="InterPro" id="IPR013324">
    <property type="entry name" value="RNA_pol_sigma_r3/r4-like"/>
</dbReference>
<evidence type="ECO:0000259" key="7">
    <source>
        <dbReference type="Pfam" id="PF08281"/>
    </source>
</evidence>
<feature type="region of interest" description="Disordered" evidence="5">
    <location>
        <begin position="203"/>
        <end position="223"/>
    </location>
</feature>
<dbReference type="GO" id="GO:0006352">
    <property type="term" value="P:DNA-templated transcription initiation"/>
    <property type="evidence" value="ECO:0007669"/>
    <property type="project" value="InterPro"/>
</dbReference>
<evidence type="ECO:0000256" key="1">
    <source>
        <dbReference type="ARBA" id="ARBA00010641"/>
    </source>
</evidence>
<dbReference type="EMBL" id="CP012159">
    <property type="protein sequence ID" value="AKT39525.1"/>
    <property type="molecule type" value="Genomic_DNA"/>
</dbReference>
<evidence type="ECO:0000256" key="5">
    <source>
        <dbReference type="SAM" id="MobiDB-lite"/>
    </source>
</evidence>
<keyword evidence="2" id="KW-0805">Transcription regulation</keyword>
<name>A0A0K1EF79_CHOCO</name>
<evidence type="ECO:0000256" key="4">
    <source>
        <dbReference type="ARBA" id="ARBA00023163"/>
    </source>
</evidence>